<dbReference type="Gene3D" id="3.40.50.12580">
    <property type="match status" value="1"/>
</dbReference>
<dbReference type="InterPro" id="IPR043148">
    <property type="entry name" value="TagF_C"/>
</dbReference>
<evidence type="ECO:0000313" key="8">
    <source>
        <dbReference type="Proteomes" id="UP000287857"/>
    </source>
</evidence>
<reference evidence="7 8" key="1">
    <citation type="submission" date="2017-05" db="EMBL/GenBank/DDBJ databases">
        <title>Vagococcus spp. assemblies.</title>
        <authorList>
            <person name="Gulvik C.A."/>
        </authorList>
    </citation>
    <scope>NUCLEOTIDE SEQUENCE [LARGE SCALE GENOMIC DNA]</scope>
    <source>
        <strain evidence="7 8">SS1995</strain>
    </source>
</reference>
<evidence type="ECO:0000313" key="7">
    <source>
        <dbReference type="EMBL" id="RST99561.1"/>
    </source>
</evidence>
<evidence type="ECO:0008006" key="9">
    <source>
        <dbReference type="Google" id="ProtNLM"/>
    </source>
</evidence>
<keyword evidence="8" id="KW-1185">Reference proteome</keyword>
<evidence type="ECO:0000256" key="3">
    <source>
        <dbReference type="ARBA" id="ARBA00022475"/>
    </source>
</evidence>
<gene>
    <name evidence="7" type="ORF">CBF37_04335</name>
</gene>
<evidence type="ECO:0000256" key="5">
    <source>
        <dbReference type="ARBA" id="ARBA00022944"/>
    </source>
</evidence>
<dbReference type="GO" id="GO:0019350">
    <property type="term" value="P:teichoic acid biosynthetic process"/>
    <property type="evidence" value="ECO:0007669"/>
    <property type="project" value="UniProtKB-KW"/>
</dbReference>
<dbReference type="EMBL" id="NGJS01000004">
    <property type="protein sequence ID" value="RST99561.1"/>
    <property type="molecule type" value="Genomic_DNA"/>
</dbReference>
<dbReference type="PANTHER" id="PTHR37316">
    <property type="entry name" value="TEICHOIC ACID GLYCEROL-PHOSPHATE PRIMASE"/>
    <property type="match status" value="1"/>
</dbReference>
<evidence type="ECO:0000256" key="1">
    <source>
        <dbReference type="ARBA" id="ARBA00004202"/>
    </source>
</evidence>
<comment type="caution">
    <text evidence="7">The sequence shown here is derived from an EMBL/GenBank/DDBJ whole genome shotgun (WGS) entry which is preliminary data.</text>
</comment>
<organism evidence="7 8">
    <name type="scientific">Vagococcus vulneris</name>
    <dbReference type="NCBI Taxonomy" id="1977869"/>
    <lineage>
        <taxon>Bacteria</taxon>
        <taxon>Bacillati</taxon>
        <taxon>Bacillota</taxon>
        <taxon>Bacilli</taxon>
        <taxon>Lactobacillales</taxon>
        <taxon>Enterococcaceae</taxon>
        <taxon>Vagococcus</taxon>
    </lineage>
</organism>
<comment type="subcellular location">
    <subcellularLocation>
        <location evidence="1">Cell membrane</location>
        <topology evidence="1">Peripheral membrane protein</topology>
    </subcellularLocation>
</comment>
<comment type="similarity">
    <text evidence="2">Belongs to the CDP-glycerol glycerophosphotransferase family.</text>
</comment>
<dbReference type="InterPro" id="IPR007554">
    <property type="entry name" value="Glycerophosphate_synth"/>
</dbReference>
<name>A0A429ZZU2_9ENTE</name>
<dbReference type="InterPro" id="IPR051612">
    <property type="entry name" value="Teichoic_Acid_Biosynth"/>
</dbReference>
<dbReference type="InterPro" id="IPR043149">
    <property type="entry name" value="TagF_N"/>
</dbReference>
<proteinExistence type="inferred from homology"/>
<dbReference type="Gene3D" id="3.40.50.11820">
    <property type="match status" value="1"/>
</dbReference>
<evidence type="ECO:0000256" key="2">
    <source>
        <dbReference type="ARBA" id="ARBA00010488"/>
    </source>
</evidence>
<keyword evidence="3" id="KW-1003">Cell membrane</keyword>
<keyword evidence="4" id="KW-0808">Transferase</keyword>
<dbReference type="GO" id="GO:0047355">
    <property type="term" value="F:CDP-glycerol glycerophosphotransferase activity"/>
    <property type="evidence" value="ECO:0007669"/>
    <property type="project" value="InterPro"/>
</dbReference>
<dbReference type="SUPFAM" id="SSF53756">
    <property type="entry name" value="UDP-Glycosyltransferase/glycogen phosphorylase"/>
    <property type="match status" value="1"/>
</dbReference>
<dbReference type="Proteomes" id="UP000287857">
    <property type="component" value="Unassembled WGS sequence"/>
</dbReference>
<dbReference type="OrthoDB" id="9811865at2"/>
<keyword evidence="6" id="KW-0472">Membrane</keyword>
<evidence type="ECO:0000256" key="4">
    <source>
        <dbReference type="ARBA" id="ARBA00022679"/>
    </source>
</evidence>
<protein>
    <recommendedName>
        <fullName evidence="9">CDP-glycerol--poly(Glycerophosphate) glycerophosphotransferase</fullName>
    </recommendedName>
</protein>
<dbReference type="PANTHER" id="PTHR37316:SF3">
    <property type="entry name" value="TEICHOIC ACID GLYCEROL-PHOSPHATE TRANSFERASE"/>
    <property type="match status" value="1"/>
</dbReference>
<dbReference type="Pfam" id="PF04464">
    <property type="entry name" value="Glyphos_transf"/>
    <property type="match status" value="1"/>
</dbReference>
<sequence>MTSIVEQIIYYLFKFIGLFPQKNLVYFESFHGKQFSDNPRAIYQFMKENYPDYRLVWGVTKGYEEMFKTLHVPYVKRFSLKWFFIMPRAKTWVINTRTPLWLSKSKHTTYLQTWHGTPLKKLGCDIEDVKIPGYTQESYAAEFSKESARWDYLIAPNEYSQKIFKHAFNYQGEMLEYGYPRNDLLYPNQDNETRIRDIKRRLKIPFNVPIVLYAPTWRENDQASGKMYDFKTSFPYDRFDSFQDKIFVLVRTHYLVSETINFSEYDNVMDVSTGIDMNELLLISDLLITDYSSCMFDYSLTDKPIIYYVPDKDMYQNELRGFYLDFEKWMPGPMVTHPSVLLRMLLKFVHFPDSVKTVNYEEFKQLFTSRETGHNAQLIVERVIVDEKMKEG</sequence>
<accession>A0A429ZZU2</accession>
<dbReference type="RefSeq" id="WP_125983499.1">
    <property type="nucleotide sequence ID" value="NZ_NGJS01000004.1"/>
</dbReference>
<dbReference type="AlphaFoldDB" id="A0A429ZZU2"/>
<keyword evidence="5" id="KW-0777">Teichoic acid biosynthesis</keyword>
<evidence type="ECO:0000256" key="6">
    <source>
        <dbReference type="ARBA" id="ARBA00023136"/>
    </source>
</evidence>
<dbReference type="GO" id="GO:0005886">
    <property type="term" value="C:plasma membrane"/>
    <property type="evidence" value="ECO:0007669"/>
    <property type="project" value="UniProtKB-SubCell"/>
</dbReference>